<evidence type="ECO:0000313" key="2">
    <source>
        <dbReference type="EMBL" id="CAF4724409.1"/>
    </source>
</evidence>
<dbReference type="EMBL" id="CAJOBI010131022">
    <property type="protein sequence ID" value="CAF4724409.1"/>
    <property type="molecule type" value="Genomic_DNA"/>
</dbReference>
<dbReference type="CDD" id="cd12087">
    <property type="entry name" value="TM_EGFR-like"/>
    <property type="match status" value="1"/>
</dbReference>
<reference evidence="2" key="1">
    <citation type="submission" date="2021-02" db="EMBL/GenBank/DDBJ databases">
        <authorList>
            <person name="Nowell W R."/>
        </authorList>
    </citation>
    <scope>NUCLEOTIDE SEQUENCE</scope>
</reference>
<dbReference type="Proteomes" id="UP000676336">
    <property type="component" value="Unassembled WGS sequence"/>
</dbReference>
<keyword evidence="1" id="KW-0812">Transmembrane</keyword>
<keyword evidence="1" id="KW-1133">Transmembrane helix</keyword>
<proteinExistence type="predicted"/>
<evidence type="ECO:0000313" key="3">
    <source>
        <dbReference type="Proteomes" id="UP000676336"/>
    </source>
</evidence>
<sequence>MASSAEELTATHLYTTESMNSEAMLNYSDSIYSSLSSNLFSTFFNTTTAKLIDSSEVPIINSSPATTTTTPAKQSETLAGWKIVLIVIGSILGVLLLAVVIGLIIRRHNARKRSGTL</sequence>
<keyword evidence="1" id="KW-0472">Membrane</keyword>
<organism evidence="2 3">
    <name type="scientific">Rotaria magnacalcarata</name>
    <dbReference type="NCBI Taxonomy" id="392030"/>
    <lineage>
        <taxon>Eukaryota</taxon>
        <taxon>Metazoa</taxon>
        <taxon>Spiralia</taxon>
        <taxon>Gnathifera</taxon>
        <taxon>Rotifera</taxon>
        <taxon>Eurotatoria</taxon>
        <taxon>Bdelloidea</taxon>
        <taxon>Philodinida</taxon>
        <taxon>Philodinidae</taxon>
        <taxon>Rotaria</taxon>
    </lineage>
</organism>
<gene>
    <name evidence="2" type="ORF">SMN809_LOCUS43991</name>
</gene>
<accession>A0A8S3AF69</accession>
<evidence type="ECO:0000256" key="1">
    <source>
        <dbReference type="SAM" id="Phobius"/>
    </source>
</evidence>
<name>A0A8S3AF69_9BILA</name>
<protein>
    <submittedName>
        <fullName evidence="2">Uncharacterized protein</fullName>
    </submittedName>
</protein>
<dbReference type="AlphaFoldDB" id="A0A8S3AF69"/>
<feature type="transmembrane region" description="Helical" evidence="1">
    <location>
        <begin position="83"/>
        <end position="105"/>
    </location>
</feature>
<comment type="caution">
    <text evidence="2">The sequence shown here is derived from an EMBL/GenBank/DDBJ whole genome shotgun (WGS) entry which is preliminary data.</text>
</comment>